<proteinExistence type="predicted"/>
<dbReference type="Gene3D" id="2.30.42.10">
    <property type="match status" value="1"/>
</dbReference>
<evidence type="ECO:0000313" key="4">
    <source>
        <dbReference type="Proteomes" id="UP001473063"/>
    </source>
</evidence>
<keyword evidence="1" id="KW-1133">Transmembrane helix</keyword>
<keyword evidence="4" id="KW-1185">Reference proteome</keyword>
<keyword evidence="1" id="KW-0812">Transmembrane</keyword>
<dbReference type="Proteomes" id="UP001473063">
    <property type="component" value="Unassembled WGS sequence"/>
</dbReference>
<accession>A0ABV1BBM7</accession>
<dbReference type="GO" id="GO:0016787">
    <property type="term" value="F:hydrolase activity"/>
    <property type="evidence" value="ECO:0007669"/>
    <property type="project" value="UniProtKB-KW"/>
</dbReference>
<dbReference type="NCBIfam" id="TIGR02860">
    <property type="entry name" value="spore_IV_B"/>
    <property type="match status" value="1"/>
</dbReference>
<evidence type="ECO:0000313" key="3">
    <source>
        <dbReference type="EMBL" id="MEQ2369641.1"/>
    </source>
</evidence>
<dbReference type="EMBL" id="JBBMEJ010000001">
    <property type="protein sequence ID" value="MEQ2369641.1"/>
    <property type="molecule type" value="Genomic_DNA"/>
</dbReference>
<name>A0ABV1BBM7_9FIRM</name>
<dbReference type="PROSITE" id="PS51494">
    <property type="entry name" value="SPOIVB"/>
    <property type="match status" value="1"/>
</dbReference>
<dbReference type="InterPro" id="IPR014219">
    <property type="entry name" value="SpoIVB"/>
</dbReference>
<comment type="caution">
    <text evidence="3">The sequence shown here is derived from an EMBL/GenBank/DDBJ whole genome shotgun (WGS) entry which is preliminary data.</text>
</comment>
<dbReference type="SUPFAM" id="SSF50156">
    <property type="entry name" value="PDZ domain-like"/>
    <property type="match status" value="1"/>
</dbReference>
<dbReference type="EC" id="3.4.21.116" evidence="3"/>
<sequence>MSRKGKYRCLILMFLILDLALMGWMGYRLLDRKIPDQILVDHEDSQEVTKLLKQPFVTFDDAITVSGKDSYTLHCRVLGVIPFKDVKVKNTSAKEVYVSGEAVGIYMQTKGVLIIDTGEILSENGEKETPARDIVKPGDYIVAFNQDKIKCKQDLLDELAELDEKEVTLKVRRGKETIPLSVTPVKDKDGEYKLGIWVRDDTQGIGTLTFVDENGRYGALGHGISDVDTGELLSIADGKLYNARILGVRKGEKGNPGEISGLIRYDSENILGNISENSKNGIFGTFRADQLEAMNLEKISIGYKQDLKTGPASILCSTDGEVKEYAAEITRIDMNHEDTNKSFVIQVTDKELLEKTGGIVQGMSGSPVIQNGKLFGAVTHVFVQDATGGYGIFIENMMKYAE</sequence>
<feature type="transmembrane region" description="Helical" evidence="1">
    <location>
        <begin position="7"/>
        <end position="27"/>
    </location>
</feature>
<reference evidence="3 4" key="1">
    <citation type="submission" date="2024-03" db="EMBL/GenBank/DDBJ databases">
        <title>Human intestinal bacterial collection.</title>
        <authorList>
            <person name="Pauvert C."/>
            <person name="Hitch T.C.A."/>
            <person name="Clavel T."/>
        </authorList>
    </citation>
    <scope>NUCLEOTIDE SEQUENCE [LARGE SCALE GENOMIC DNA]</scope>
    <source>
        <strain evidence="3 4">CLA-JM-H16</strain>
    </source>
</reference>
<protein>
    <submittedName>
        <fullName evidence="3">SpoIVB peptidase</fullName>
        <ecNumber evidence="3">3.4.21.116</ecNumber>
    </submittedName>
</protein>
<evidence type="ECO:0000256" key="1">
    <source>
        <dbReference type="SAM" id="Phobius"/>
    </source>
</evidence>
<organism evidence="3 4">
    <name type="scientific">Blautia aquisgranensis</name>
    <dbReference type="NCBI Taxonomy" id="3133153"/>
    <lineage>
        <taxon>Bacteria</taxon>
        <taxon>Bacillati</taxon>
        <taxon>Bacillota</taxon>
        <taxon>Clostridia</taxon>
        <taxon>Lachnospirales</taxon>
        <taxon>Lachnospiraceae</taxon>
        <taxon>Blautia</taxon>
    </lineage>
</organism>
<evidence type="ECO:0000259" key="2">
    <source>
        <dbReference type="PROSITE" id="PS51494"/>
    </source>
</evidence>
<gene>
    <name evidence="3" type="primary">spoIVB</name>
    <name evidence="3" type="ORF">WMO28_01560</name>
</gene>
<feature type="domain" description="Peptidase S55" evidence="2">
    <location>
        <begin position="176"/>
        <end position="402"/>
    </location>
</feature>
<dbReference type="Pfam" id="PF05580">
    <property type="entry name" value="Peptidase_S55"/>
    <property type="match status" value="1"/>
</dbReference>
<keyword evidence="1" id="KW-0472">Membrane</keyword>
<dbReference type="RefSeq" id="WP_349055843.1">
    <property type="nucleotide sequence ID" value="NZ_JBBMEJ010000001.1"/>
</dbReference>
<dbReference type="InterPro" id="IPR008763">
    <property type="entry name" value="Peptidase_S55"/>
</dbReference>
<keyword evidence="3" id="KW-0378">Hydrolase</keyword>
<dbReference type="InterPro" id="IPR036034">
    <property type="entry name" value="PDZ_sf"/>
</dbReference>